<dbReference type="AlphaFoldDB" id="A0A3F2ZSR1"/>
<organism evidence="1 2">
    <name type="scientific">Clostridium botulinum (strain 657 / Type Ba4)</name>
    <dbReference type="NCBI Taxonomy" id="515621"/>
    <lineage>
        <taxon>Bacteria</taxon>
        <taxon>Bacillati</taxon>
        <taxon>Bacillota</taxon>
        <taxon>Clostridia</taxon>
        <taxon>Eubacteriales</taxon>
        <taxon>Clostridiaceae</taxon>
        <taxon>Clostridium</taxon>
    </lineage>
</organism>
<evidence type="ECO:0008006" key="3">
    <source>
        <dbReference type="Google" id="ProtNLM"/>
    </source>
</evidence>
<dbReference type="EMBL" id="CP001083">
    <property type="protein sequence ID" value="ACQ54370.1"/>
    <property type="molecule type" value="Genomic_DNA"/>
</dbReference>
<reference evidence="2" key="2">
    <citation type="submission" date="2008-05" db="EMBL/GenBank/DDBJ databases">
        <title>Genome sequence of Clostridium botulinum Ba4 strain 657.</title>
        <authorList>
            <person name="Shrivastava S."/>
            <person name="Brown J.L."/>
            <person name="Bruce D."/>
            <person name="Detter C."/>
            <person name="Munk C."/>
            <person name="Smith L.A."/>
            <person name="Smith T.J."/>
            <person name="Sutton G."/>
            <person name="Brettin T.S."/>
        </authorList>
    </citation>
    <scope>NUCLEOTIDE SEQUENCE [LARGE SCALE GENOMIC DNA]</scope>
    <source>
        <strain evidence="2">657 / Type Ba4</strain>
    </source>
</reference>
<accession>A0A3F2ZSR1</accession>
<protein>
    <recommendedName>
        <fullName evidence="3">DNA-binding protein</fullName>
    </recommendedName>
</protein>
<dbReference type="KEGG" id="cbi:CLJ_B2300"/>
<evidence type="ECO:0000313" key="1">
    <source>
        <dbReference type="EMBL" id="ACQ54370.1"/>
    </source>
</evidence>
<proteinExistence type="predicted"/>
<name>A0A3F2ZSR1_CLOB6</name>
<reference evidence="1 2" key="1">
    <citation type="journal article" date="2007" name="PLoS ONE">
        <title>Analysis of the neurotoxin complex genes in Clostridium botulinum A1-A4 and B1 strains: BoNT/A3, /Ba4 and /B1 clusters are located within plasmids.</title>
        <authorList>
            <person name="Smith T.J."/>
            <person name="Hill K.K."/>
            <person name="Foley B.T."/>
            <person name="Detter J.C."/>
            <person name="Munk A.C."/>
            <person name="Bruce D.C."/>
            <person name="Doggett N.A."/>
            <person name="Smith L.A."/>
            <person name="Marks J.D."/>
            <person name="Xie G."/>
            <person name="Brettin T.S."/>
        </authorList>
    </citation>
    <scope>NUCLEOTIDE SEQUENCE [LARGE SCALE GENOMIC DNA]</scope>
    <source>
        <strain evidence="2">657 / Type Ba4</strain>
    </source>
</reference>
<dbReference type="RefSeq" id="WP_003361859.1">
    <property type="nucleotide sequence ID" value="NC_012658.1"/>
</dbReference>
<dbReference type="Proteomes" id="UP000002333">
    <property type="component" value="Chromosome"/>
</dbReference>
<sequence length="45" mass="4810">MAKDVVDEVITLQDVAGILGCSDSTLRKHILNGKLKAGNSEKLEV</sequence>
<evidence type="ECO:0000313" key="2">
    <source>
        <dbReference type="Proteomes" id="UP000002333"/>
    </source>
</evidence>
<gene>
    <name evidence="1" type="ordered locus">CLJ_B2300</name>
</gene>